<dbReference type="CDD" id="cd01822">
    <property type="entry name" value="Lysophospholipase_L1_like"/>
    <property type="match status" value="1"/>
</dbReference>
<dbReference type="Gene3D" id="3.40.50.1110">
    <property type="entry name" value="SGNH hydrolase"/>
    <property type="match status" value="1"/>
</dbReference>
<dbReference type="Proteomes" id="UP000604898">
    <property type="component" value="Unassembled WGS sequence"/>
</dbReference>
<evidence type="ECO:0000313" key="3">
    <source>
        <dbReference type="Proteomes" id="UP000604898"/>
    </source>
</evidence>
<feature type="domain" description="SGNH hydrolase-type esterase" evidence="1">
    <location>
        <begin position="44"/>
        <end position="193"/>
    </location>
</feature>
<comment type="caution">
    <text evidence="2">The sequence shown here is derived from an EMBL/GenBank/DDBJ whole genome shotgun (WGS) entry which is preliminary data.</text>
</comment>
<dbReference type="InterPro" id="IPR051532">
    <property type="entry name" value="Ester_Hydrolysis_Enzymes"/>
</dbReference>
<evidence type="ECO:0000259" key="1">
    <source>
        <dbReference type="Pfam" id="PF13472"/>
    </source>
</evidence>
<dbReference type="PROSITE" id="PS51257">
    <property type="entry name" value="PROKAR_LIPOPROTEIN"/>
    <property type="match status" value="1"/>
</dbReference>
<dbReference type="Pfam" id="PF13472">
    <property type="entry name" value="Lipase_GDSL_2"/>
    <property type="match status" value="1"/>
</dbReference>
<reference evidence="2 3" key="1">
    <citation type="submission" date="2021-01" db="EMBL/GenBank/DDBJ databases">
        <title>Genome sequence of Shewanella schlegeliana JCM 11561.</title>
        <authorList>
            <person name="Zhang H."/>
            <person name="Li C."/>
        </authorList>
    </citation>
    <scope>NUCLEOTIDE SEQUENCE [LARGE SCALE GENOMIC DNA]</scope>
    <source>
        <strain evidence="2 3">JCM 11561</strain>
    </source>
</reference>
<sequence length="204" mass="22196">MKRHFSYRRAVRLFRLLVIVPLLLLQACSGPSIPPLTENARVLAFGDSLTYGVGASKGLDYPNQLAGISGYEVINAGVSGETTSAGKQRLAELLARHNPELLILLEGGNDFLRNQPQDKTKANLANMIEQAQAKQIPVLLVAVPQKSLFLSPSPIYAELADEYQLVLIEDTLSSLLKSPSKKSDAIHLNDAGYLELAQAIYQAI</sequence>
<dbReference type="EMBL" id="JAESVD010000008">
    <property type="protein sequence ID" value="MBL4914280.1"/>
    <property type="molecule type" value="Genomic_DNA"/>
</dbReference>
<evidence type="ECO:0000313" key="2">
    <source>
        <dbReference type="EMBL" id="MBL4914280.1"/>
    </source>
</evidence>
<name>A0ABS1T0I7_9GAMM</name>
<gene>
    <name evidence="2" type="ORF">JMA39_14320</name>
</gene>
<dbReference type="InterPro" id="IPR013830">
    <property type="entry name" value="SGNH_hydro"/>
</dbReference>
<organism evidence="2 3">
    <name type="scientific">Shewanella schlegeliana</name>
    <dbReference type="NCBI Taxonomy" id="190308"/>
    <lineage>
        <taxon>Bacteria</taxon>
        <taxon>Pseudomonadati</taxon>
        <taxon>Pseudomonadota</taxon>
        <taxon>Gammaproteobacteria</taxon>
        <taxon>Alteromonadales</taxon>
        <taxon>Shewanellaceae</taxon>
        <taxon>Shewanella</taxon>
    </lineage>
</organism>
<dbReference type="InterPro" id="IPR036514">
    <property type="entry name" value="SGNH_hydro_sf"/>
</dbReference>
<dbReference type="PANTHER" id="PTHR30383:SF24">
    <property type="entry name" value="THIOESTERASE 1_PROTEASE 1_LYSOPHOSPHOLIPASE L1"/>
    <property type="match status" value="1"/>
</dbReference>
<dbReference type="SUPFAM" id="SSF52266">
    <property type="entry name" value="SGNH hydrolase"/>
    <property type="match status" value="1"/>
</dbReference>
<dbReference type="PANTHER" id="PTHR30383">
    <property type="entry name" value="THIOESTERASE 1/PROTEASE 1/LYSOPHOSPHOLIPASE L1"/>
    <property type="match status" value="1"/>
</dbReference>
<keyword evidence="3" id="KW-1185">Reference proteome</keyword>
<proteinExistence type="predicted"/>
<accession>A0ABS1T0I7</accession>
<dbReference type="RefSeq" id="WP_202722537.1">
    <property type="nucleotide sequence ID" value="NZ_BPEX01000020.1"/>
</dbReference>
<protein>
    <submittedName>
        <fullName evidence="2">Arylesterase</fullName>
    </submittedName>
</protein>